<evidence type="ECO:0000256" key="5">
    <source>
        <dbReference type="RuleBase" id="RU003557"/>
    </source>
</evidence>
<dbReference type="EMBL" id="SMCX01000012">
    <property type="protein sequence ID" value="TCW23456.1"/>
    <property type="molecule type" value="Genomic_DNA"/>
</dbReference>
<dbReference type="PANTHER" id="PTHR42689:SF1">
    <property type="entry name" value="ACETYL-COA ACYLTRANSFERASE FADA2 (3-KETOACYL-COA THIOLASE) (BETA-KETOTHIOLASE)-RELATED"/>
    <property type="match status" value="1"/>
</dbReference>
<comment type="similarity">
    <text evidence="1 5">Belongs to the thiolase-like superfamily. Thiolase family.</text>
</comment>
<sequence length="437" mass="45957">MTTSPRKVAIVGGNRIPFARSNGKYADASNQDMLTAAIDGLASRYNLQGERLGSVVAGAVLKHSRDFNLTRESVIGSVLDSSTPAYDVQQACGTGLAAAIQVADAIALGRIESGVAGGTDTTSDAPLAVNDDLRKTLIKLTAAKSNLDRLKLLGEIRPQSLVPEQPQNAEPRTGLSMGEHAAITAREFGVSRADQDALAAASHRNLAASYESGFQDDLVTPYLGVARDDNMRPDSSEEKLGKLKPVFGKRDAEAHGTEATMTAGNSTPLTDGASAVLLASEEWAAEHKLPVRAYLVDSETASVDFIHGKEGRNPDGLLMAPTYAVPRLLARNGLTLQDFDYYEIHEAFASQVLATLAAWESEEYCTERLGLDKALGSIDRSKLNVNGSSLAAGHPFAATGGRILSATAKLLEQNGGGRALISICAAGGQGVTAIVER</sequence>
<dbReference type="NCBIfam" id="TIGR01930">
    <property type="entry name" value="AcCoA-C-Actrans"/>
    <property type="match status" value="1"/>
</dbReference>
<dbReference type="CDD" id="cd00751">
    <property type="entry name" value="thiolase"/>
    <property type="match status" value="1"/>
</dbReference>
<feature type="active site" description="Proton acceptor" evidence="4">
    <location>
        <position position="424"/>
    </location>
</feature>
<dbReference type="PANTHER" id="PTHR42689">
    <property type="entry name" value="ACETYL-COA ACYLTRANSFERASE FADA2 (3-KETOACYL-COA THIOLASE) (BETA-KETOTHIOLASE)-RELATED"/>
    <property type="match status" value="1"/>
</dbReference>
<feature type="active site" description="Proton acceptor" evidence="4">
    <location>
        <position position="394"/>
    </location>
</feature>
<keyword evidence="2 5" id="KW-0808">Transferase</keyword>
<evidence type="ECO:0000313" key="9">
    <source>
        <dbReference type="Proteomes" id="UP000295805"/>
    </source>
</evidence>
<gene>
    <name evidence="8" type="ORF">EDD19_11216</name>
</gene>
<evidence type="ECO:0000256" key="1">
    <source>
        <dbReference type="ARBA" id="ARBA00010982"/>
    </source>
</evidence>
<dbReference type="Gene3D" id="3.40.47.10">
    <property type="match status" value="1"/>
</dbReference>
<comment type="caution">
    <text evidence="8">The sequence shown here is derived from an EMBL/GenBank/DDBJ whole genome shotgun (WGS) entry which is preliminary data.</text>
</comment>
<dbReference type="GeneID" id="89531808"/>
<accession>A0A4R3ZT34</accession>
<dbReference type="Pfam" id="PF02803">
    <property type="entry name" value="Thiolase_C"/>
    <property type="match status" value="1"/>
</dbReference>
<dbReference type="Proteomes" id="UP000295805">
    <property type="component" value="Unassembled WGS sequence"/>
</dbReference>
<feature type="active site" description="Acyl-thioester intermediate" evidence="4">
    <location>
        <position position="92"/>
    </location>
</feature>
<evidence type="ECO:0000259" key="7">
    <source>
        <dbReference type="Pfam" id="PF02803"/>
    </source>
</evidence>
<organism evidence="8 9">
    <name type="scientific">Dietzia cinnamea</name>
    <dbReference type="NCBI Taxonomy" id="321318"/>
    <lineage>
        <taxon>Bacteria</taxon>
        <taxon>Bacillati</taxon>
        <taxon>Actinomycetota</taxon>
        <taxon>Actinomycetes</taxon>
        <taxon>Mycobacteriales</taxon>
        <taxon>Dietziaceae</taxon>
        <taxon>Dietzia</taxon>
    </lineage>
</organism>
<dbReference type="AlphaFoldDB" id="A0A4R3ZT34"/>
<dbReference type="InterPro" id="IPR016039">
    <property type="entry name" value="Thiolase-like"/>
</dbReference>
<evidence type="ECO:0000256" key="3">
    <source>
        <dbReference type="ARBA" id="ARBA00023315"/>
    </source>
</evidence>
<dbReference type="InterPro" id="IPR020616">
    <property type="entry name" value="Thiolase_N"/>
</dbReference>
<dbReference type="InterPro" id="IPR002155">
    <property type="entry name" value="Thiolase"/>
</dbReference>
<dbReference type="NCBIfam" id="NF006740">
    <property type="entry name" value="PRK09268.1"/>
    <property type="match status" value="1"/>
</dbReference>
<dbReference type="SUPFAM" id="SSF53901">
    <property type="entry name" value="Thiolase-like"/>
    <property type="match status" value="2"/>
</dbReference>
<dbReference type="InterPro" id="IPR020617">
    <property type="entry name" value="Thiolase_C"/>
</dbReference>
<feature type="domain" description="Thiolase C-terminal" evidence="7">
    <location>
        <begin position="309"/>
        <end position="437"/>
    </location>
</feature>
<dbReference type="RefSeq" id="WP_131885850.1">
    <property type="nucleotide sequence ID" value="NZ_CP143053.1"/>
</dbReference>
<evidence type="ECO:0000259" key="6">
    <source>
        <dbReference type="Pfam" id="PF00108"/>
    </source>
</evidence>
<protein>
    <submittedName>
        <fullName evidence="8">Acetyl-CoA C-acetyltransferase</fullName>
    </submittedName>
</protein>
<evidence type="ECO:0000256" key="2">
    <source>
        <dbReference type="ARBA" id="ARBA00022679"/>
    </source>
</evidence>
<dbReference type="InterPro" id="IPR050521">
    <property type="entry name" value="3-ketoacyl-CoA_Thiolase"/>
</dbReference>
<evidence type="ECO:0000313" key="8">
    <source>
        <dbReference type="EMBL" id="TCW23456.1"/>
    </source>
</evidence>
<feature type="domain" description="Thiolase N-terminal" evidence="6">
    <location>
        <begin position="8"/>
        <end position="282"/>
    </location>
</feature>
<dbReference type="GO" id="GO:0016747">
    <property type="term" value="F:acyltransferase activity, transferring groups other than amino-acyl groups"/>
    <property type="evidence" value="ECO:0007669"/>
    <property type="project" value="InterPro"/>
</dbReference>
<keyword evidence="3 5" id="KW-0012">Acyltransferase</keyword>
<dbReference type="GO" id="GO:0005829">
    <property type="term" value="C:cytosol"/>
    <property type="evidence" value="ECO:0007669"/>
    <property type="project" value="TreeGrafter"/>
</dbReference>
<evidence type="ECO:0000256" key="4">
    <source>
        <dbReference type="PIRSR" id="PIRSR000429-1"/>
    </source>
</evidence>
<proteinExistence type="inferred from homology"/>
<reference evidence="8 9" key="1">
    <citation type="submission" date="2019-03" db="EMBL/GenBank/DDBJ databases">
        <title>Root nodule microbial communities of legume samples collected from USA, Mexico and Botswana.</title>
        <authorList>
            <person name="Hirsch A."/>
        </authorList>
    </citation>
    <scope>NUCLEOTIDE SEQUENCE [LARGE SCALE GENOMIC DNA]</scope>
    <source>
        <strain evidence="8 9">55</strain>
    </source>
</reference>
<name>A0A4R3ZT34_9ACTN</name>
<dbReference type="Pfam" id="PF00108">
    <property type="entry name" value="Thiolase_N"/>
    <property type="match status" value="1"/>
</dbReference>
<dbReference type="PIRSF" id="PIRSF000429">
    <property type="entry name" value="Ac-CoA_Ac_transf"/>
    <property type="match status" value="1"/>
</dbReference>